<evidence type="ECO:0000256" key="2">
    <source>
        <dbReference type="ARBA" id="ARBA00022763"/>
    </source>
</evidence>
<dbReference type="AlphaFoldDB" id="A0A117LU15"/>
<accession>A0A117LU15</accession>
<keyword evidence="3 6" id="KW-0238">DNA-binding</keyword>
<dbReference type="InterPro" id="IPR010994">
    <property type="entry name" value="RuvA_2-like"/>
</dbReference>
<keyword evidence="8" id="KW-0378">Hydrolase</keyword>
<dbReference type="Pfam" id="PF01330">
    <property type="entry name" value="RuvA_N"/>
    <property type="match status" value="1"/>
</dbReference>
<evidence type="ECO:0000256" key="3">
    <source>
        <dbReference type="ARBA" id="ARBA00023125"/>
    </source>
</evidence>
<dbReference type="Gene3D" id="1.10.150.20">
    <property type="entry name" value="5' to 3' exonuclease, C-terminal subdomain"/>
    <property type="match status" value="1"/>
</dbReference>
<dbReference type="Gene3D" id="1.10.8.10">
    <property type="entry name" value="DNA helicase RuvA subunit, C-terminal domain"/>
    <property type="match status" value="1"/>
</dbReference>
<keyword evidence="8" id="KW-0067">ATP-binding</keyword>
<feature type="region of interest" description="Domain III" evidence="6">
    <location>
        <begin position="147"/>
        <end position="193"/>
    </location>
</feature>
<keyword evidence="2 6" id="KW-0227">DNA damage</keyword>
<keyword evidence="8" id="KW-0547">Nucleotide-binding</keyword>
<comment type="domain">
    <text evidence="6">Has three domains with a flexible linker between the domains II and III and assumes an 'L' shape. Domain III is highly mobile and contacts RuvB.</text>
</comment>
<sequence length="193" mass="21655">MISYITGTVQKTSISKESYVDILTNGGIAYRISIPSTYIVPPKGKVYSLYTHFHVRDDNQSLYGFEKEQERDFFEQLISVSGIGPKIGMAMITMFSRKELEDKILGGDAKSLSKVSGLGMKGAQKIILELRGKIDFEQKENVEDLIIRELKEALKTLGFSGSQLKESIEVGEKILKKNKDISIEELIKKVLSK</sequence>
<dbReference type="InterPro" id="IPR000085">
    <property type="entry name" value="RuvA"/>
</dbReference>
<dbReference type="SUPFAM" id="SSF47781">
    <property type="entry name" value="RuvA domain 2-like"/>
    <property type="match status" value="1"/>
</dbReference>
<dbReference type="GO" id="GO:0009379">
    <property type="term" value="C:Holliday junction helicase complex"/>
    <property type="evidence" value="ECO:0007669"/>
    <property type="project" value="InterPro"/>
</dbReference>
<comment type="similarity">
    <text evidence="6">Belongs to the RuvA family.</text>
</comment>
<evidence type="ECO:0000256" key="1">
    <source>
        <dbReference type="ARBA" id="ARBA00022490"/>
    </source>
</evidence>
<organism evidence="8 9">
    <name type="scientific">candidate division WS6 bacterium 36_33</name>
    <dbReference type="NCBI Taxonomy" id="1641388"/>
    <lineage>
        <taxon>Bacteria</taxon>
        <taxon>Candidatus Dojkabacteria</taxon>
    </lineage>
</organism>
<comment type="caution">
    <text evidence="8">The sequence shown here is derived from an EMBL/GenBank/DDBJ whole genome shotgun (WGS) entry which is preliminary data.</text>
</comment>
<evidence type="ECO:0000259" key="7">
    <source>
        <dbReference type="SMART" id="SM00278"/>
    </source>
</evidence>
<dbReference type="InterPro" id="IPR011114">
    <property type="entry name" value="RuvA_C"/>
</dbReference>
<proteinExistence type="inferred from homology"/>
<name>A0A117LU15_9BACT</name>
<gene>
    <name evidence="6" type="primary">ruvA</name>
    <name evidence="8" type="ORF">XD87_0204</name>
</gene>
<dbReference type="InterPro" id="IPR012340">
    <property type="entry name" value="NA-bd_OB-fold"/>
</dbReference>
<dbReference type="InterPro" id="IPR013849">
    <property type="entry name" value="DNA_helicase_Holl-junc_RuvA_I"/>
</dbReference>
<evidence type="ECO:0000256" key="5">
    <source>
        <dbReference type="ARBA" id="ARBA00023204"/>
    </source>
</evidence>
<keyword evidence="8" id="KW-0347">Helicase</keyword>
<dbReference type="GO" id="GO:0009378">
    <property type="term" value="F:four-way junction helicase activity"/>
    <property type="evidence" value="ECO:0007669"/>
    <property type="project" value="InterPro"/>
</dbReference>
<dbReference type="GO" id="GO:0006310">
    <property type="term" value="P:DNA recombination"/>
    <property type="evidence" value="ECO:0007669"/>
    <property type="project" value="UniProtKB-UniRule"/>
</dbReference>
<keyword evidence="5 6" id="KW-0234">DNA repair</keyword>
<dbReference type="GO" id="GO:0000400">
    <property type="term" value="F:four-way junction DNA binding"/>
    <property type="evidence" value="ECO:0007669"/>
    <property type="project" value="UniProtKB-UniRule"/>
</dbReference>
<dbReference type="SUPFAM" id="SSF50249">
    <property type="entry name" value="Nucleic acid-binding proteins"/>
    <property type="match status" value="1"/>
</dbReference>
<dbReference type="Proteomes" id="UP000053469">
    <property type="component" value="Unassembled WGS sequence"/>
</dbReference>
<dbReference type="Gene3D" id="2.40.50.140">
    <property type="entry name" value="Nucleic acid-binding proteins"/>
    <property type="match status" value="1"/>
</dbReference>
<evidence type="ECO:0000313" key="9">
    <source>
        <dbReference type="Proteomes" id="UP000053469"/>
    </source>
</evidence>
<comment type="caution">
    <text evidence="6">Lacks conserved residue(s) required for the propagation of feature annotation.</text>
</comment>
<keyword evidence="4 6" id="KW-0233">DNA recombination</keyword>
<feature type="domain" description="Helix-hairpin-helix DNA-binding motif class 1" evidence="7">
    <location>
        <begin position="110"/>
        <end position="129"/>
    </location>
</feature>
<evidence type="ECO:0000313" key="8">
    <source>
        <dbReference type="EMBL" id="KUK67314.1"/>
    </source>
</evidence>
<feature type="domain" description="Helix-hairpin-helix DNA-binding motif class 1" evidence="7">
    <location>
        <begin position="75"/>
        <end position="94"/>
    </location>
</feature>
<comment type="function">
    <text evidence="6">The RuvA-RuvB-RuvC complex processes Holliday junction (HJ) DNA during genetic recombination and DNA repair, while the RuvA-RuvB complex plays an important role in the rescue of blocked DNA replication forks via replication fork reversal (RFR). RuvA specifically binds to HJ cruciform DNA, conferring on it an open structure. The RuvB hexamer acts as an ATP-dependent pump, pulling dsDNA into and through the RuvAB complex. HJ branch migration allows RuvC to scan DNA until it finds its consensus sequence, where it cleaves and resolves the cruciform DNA.</text>
</comment>
<reference evidence="9" key="1">
    <citation type="journal article" date="2015" name="MBio">
        <title>Genome-Resolved Metagenomic Analysis Reveals Roles for Candidate Phyla and Other Microbial Community Members in Biogeochemical Transformations in Oil Reservoirs.</title>
        <authorList>
            <person name="Hu P."/>
            <person name="Tom L."/>
            <person name="Singh A."/>
            <person name="Thomas B.C."/>
            <person name="Baker B.J."/>
            <person name="Piceno Y.M."/>
            <person name="Andersen G.L."/>
            <person name="Banfield J.F."/>
        </authorList>
    </citation>
    <scope>NUCLEOTIDE SEQUENCE [LARGE SCALE GENOMIC DNA]</scope>
</reference>
<dbReference type="HAMAP" id="MF_00031">
    <property type="entry name" value="DNA_HJ_migration_RuvA"/>
    <property type="match status" value="1"/>
</dbReference>
<dbReference type="PATRIC" id="fig|1641388.3.peg.163"/>
<dbReference type="GO" id="GO:0005737">
    <property type="term" value="C:cytoplasm"/>
    <property type="evidence" value="ECO:0007669"/>
    <property type="project" value="UniProtKB-SubCell"/>
</dbReference>
<dbReference type="CDD" id="cd14332">
    <property type="entry name" value="UBA_RuvA_C"/>
    <property type="match status" value="1"/>
</dbReference>
<dbReference type="NCBIfam" id="TIGR00084">
    <property type="entry name" value="ruvA"/>
    <property type="match status" value="1"/>
</dbReference>
<evidence type="ECO:0000256" key="4">
    <source>
        <dbReference type="ARBA" id="ARBA00023172"/>
    </source>
</evidence>
<dbReference type="Pfam" id="PF14520">
    <property type="entry name" value="HHH_5"/>
    <property type="match status" value="1"/>
</dbReference>
<dbReference type="GO" id="GO:0005524">
    <property type="term" value="F:ATP binding"/>
    <property type="evidence" value="ECO:0007669"/>
    <property type="project" value="InterPro"/>
</dbReference>
<dbReference type="GO" id="GO:0006281">
    <property type="term" value="P:DNA repair"/>
    <property type="evidence" value="ECO:0007669"/>
    <property type="project" value="UniProtKB-UniRule"/>
</dbReference>
<evidence type="ECO:0000256" key="6">
    <source>
        <dbReference type="HAMAP-Rule" id="MF_00031"/>
    </source>
</evidence>
<dbReference type="GO" id="GO:0048476">
    <property type="term" value="C:Holliday junction resolvase complex"/>
    <property type="evidence" value="ECO:0007669"/>
    <property type="project" value="UniProtKB-UniRule"/>
</dbReference>
<comment type="subunit">
    <text evidence="6">Homotetramer. Forms an RuvA(8)-RuvB(12)-Holliday junction (HJ) complex. HJ DNA is sandwiched between 2 RuvA tetramers; dsDNA enters through RuvA and exits via RuvB. An RuvB hexamer assembles on each DNA strand where it exits the tetramer. Each RuvB hexamer is contacted by two RuvA subunits (via domain III) on 2 adjacent RuvB subunits; this complex drives branch migration. In the full resolvosome a probable DNA-RuvA(4)-RuvB(12)-RuvC(2) complex forms which resolves the HJ.</text>
</comment>
<dbReference type="EMBL" id="LGGI01000020">
    <property type="protein sequence ID" value="KUK67314.1"/>
    <property type="molecule type" value="Genomic_DNA"/>
</dbReference>
<comment type="subcellular location">
    <subcellularLocation>
        <location evidence="6">Cytoplasm</location>
    </subcellularLocation>
</comment>
<dbReference type="InterPro" id="IPR003583">
    <property type="entry name" value="Hlx-hairpin-Hlx_DNA-bd_motif"/>
</dbReference>
<dbReference type="SMART" id="SM00278">
    <property type="entry name" value="HhH1"/>
    <property type="match status" value="2"/>
</dbReference>
<keyword evidence="1 6" id="KW-0963">Cytoplasm</keyword>
<protein>
    <recommendedName>
        <fullName evidence="6">Holliday junction branch migration complex subunit RuvA</fullName>
    </recommendedName>
</protein>